<protein>
    <submittedName>
        <fullName evidence="1">Uncharacterized protein</fullName>
    </submittedName>
</protein>
<dbReference type="AlphaFoldDB" id="A0A7J7NQA1"/>
<comment type="caution">
    <text evidence="1">The sequence shown here is derived from an EMBL/GenBank/DDBJ whole genome shotgun (WGS) entry which is preliminary data.</text>
</comment>
<dbReference type="PANTHER" id="PTHR45786">
    <property type="entry name" value="DNA BINDING PROTEIN-LIKE"/>
    <property type="match status" value="1"/>
</dbReference>
<accession>A0A7J7NQA1</accession>
<dbReference type="EMBL" id="JACGCM010000664">
    <property type="protein sequence ID" value="KAF6169397.1"/>
    <property type="molecule type" value="Genomic_DNA"/>
</dbReference>
<dbReference type="PANTHER" id="PTHR45786:SF74">
    <property type="entry name" value="ATP-DEPENDENT DNA HELICASE"/>
    <property type="match status" value="1"/>
</dbReference>
<keyword evidence="2" id="KW-1185">Reference proteome</keyword>
<organism evidence="1 2">
    <name type="scientific">Kingdonia uniflora</name>
    <dbReference type="NCBI Taxonomy" id="39325"/>
    <lineage>
        <taxon>Eukaryota</taxon>
        <taxon>Viridiplantae</taxon>
        <taxon>Streptophyta</taxon>
        <taxon>Embryophyta</taxon>
        <taxon>Tracheophyta</taxon>
        <taxon>Spermatophyta</taxon>
        <taxon>Magnoliopsida</taxon>
        <taxon>Ranunculales</taxon>
        <taxon>Circaeasteraceae</taxon>
        <taxon>Kingdonia</taxon>
    </lineage>
</organism>
<evidence type="ECO:0000313" key="1">
    <source>
        <dbReference type="EMBL" id="KAF6169397.1"/>
    </source>
</evidence>
<gene>
    <name evidence="1" type="ORF">GIB67_002884</name>
</gene>
<reference evidence="1 2" key="1">
    <citation type="journal article" date="2020" name="IScience">
        <title>Genome Sequencing of the Endangered Kingdonia uniflora (Circaeasteraceae, Ranunculales) Reveals Potential Mechanisms of Evolutionary Specialization.</title>
        <authorList>
            <person name="Sun Y."/>
            <person name="Deng T."/>
            <person name="Zhang A."/>
            <person name="Moore M.J."/>
            <person name="Landis J.B."/>
            <person name="Lin N."/>
            <person name="Zhang H."/>
            <person name="Zhang X."/>
            <person name="Huang J."/>
            <person name="Zhang X."/>
            <person name="Sun H."/>
            <person name="Wang H."/>
        </authorList>
    </citation>
    <scope>NUCLEOTIDE SEQUENCE [LARGE SCALE GENOMIC DNA]</scope>
    <source>
        <strain evidence="1">TB1705</strain>
        <tissue evidence="1">Leaf</tissue>
    </source>
</reference>
<feature type="non-terminal residue" evidence="1">
    <location>
        <position position="1"/>
    </location>
</feature>
<evidence type="ECO:0000313" key="2">
    <source>
        <dbReference type="Proteomes" id="UP000541444"/>
    </source>
</evidence>
<dbReference type="Proteomes" id="UP000541444">
    <property type="component" value="Unassembled WGS sequence"/>
</dbReference>
<dbReference type="OrthoDB" id="6279530at2759"/>
<sequence>IGALVPNEEQKASYTQLYIYNPGTSLNTRHKRNPHLNRDMQNVIQYTLARCNPFSKFYRYAYEVLEDATGNNKNFNVPACLHYSVSIDHRRYNLPSTNEIAFILPRDGLEISGDIIVYRKAN</sequence>
<name>A0A7J7NQA1_9MAGN</name>
<proteinExistence type="predicted"/>